<feature type="domain" description="Carboxylesterase type B" evidence="4">
    <location>
        <begin position="174"/>
        <end position="652"/>
    </location>
</feature>
<reference evidence="5 6" key="1">
    <citation type="journal article" date="2014" name="BMC Genomics">
        <title>Comparative genome sequencing reveals chemotype-specific gene clusters in the toxigenic black mold Stachybotrys.</title>
        <authorList>
            <person name="Semeiks J."/>
            <person name="Borek D."/>
            <person name="Otwinowski Z."/>
            <person name="Grishin N.V."/>
        </authorList>
    </citation>
    <scope>NUCLEOTIDE SEQUENCE [LARGE SCALE GENOMIC DNA]</scope>
    <source>
        <strain evidence="6">CBS 109288 / IBT 7711</strain>
    </source>
</reference>
<feature type="signal peptide" evidence="3">
    <location>
        <begin position="1"/>
        <end position="17"/>
    </location>
</feature>
<name>A0A084B6A4_STACB</name>
<dbReference type="EMBL" id="KL647935">
    <property type="protein sequence ID" value="KEY73083.1"/>
    <property type="molecule type" value="Genomic_DNA"/>
</dbReference>
<dbReference type="SUPFAM" id="SSF53474">
    <property type="entry name" value="alpha/beta-Hydrolases"/>
    <property type="match status" value="1"/>
</dbReference>
<evidence type="ECO:0000256" key="2">
    <source>
        <dbReference type="ARBA" id="ARBA00022801"/>
    </source>
</evidence>
<dbReference type="OrthoDB" id="408631at2759"/>
<dbReference type="InterPro" id="IPR016187">
    <property type="entry name" value="CTDL_fold"/>
</dbReference>
<keyword evidence="6" id="KW-1185">Reference proteome</keyword>
<dbReference type="PROSITE" id="PS00941">
    <property type="entry name" value="CARBOXYLESTERASE_B_2"/>
    <property type="match status" value="1"/>
</dbReference>
<gene>
    <name evidence="5" type="ORF">S7711_06153</name>
</gene>
<evidence type="ECO:0000259" key="4">
    <source>
        <dbReference type="Pfam" id="PF00135"/>
    </source>
</evidence>
<evidence type="ECO:0000313" key="5">
    <source>
        <dbReference type="EMBL" id="KEY73083.1"/>
    </source>
</evidence>
<dbReference type="InterPro" id="IPR019819">
    <property type="entry name" value="Carboxylesterase_B_CS"/>
</dbReference>
<dbReference type="GO" id="GO:0016787">
    <property type="term" value="F:hydrolase activity"/>
    <property type="evidence" value="ECO:0007669"/>
    <property type="project" value="UniProtKB-KW"/>
</dbReference>
<keyword evidence="3" id="KW-0732">Signal</keyword>
<evidence type="ECO:0000313" key="6">
    <source>
        <dbReference type="Proteomes" id="UP000028045"/>
    </source>
</evidence>
<dbReference type="PANTHER" id="PTHR11559">
    <property type="entry name" value="CARBOXYLESTERASE"/>
    <property type="match status" value="1"/>
</dbReference>
<dbReference type="InterPro" id="IPR050309">
    <property type="entry name" value="Type-B_Carboxylest/Lipase"/>
</dbReference>
<accession>A0A084B6A4</accession>
<feature type="chain" id="PRO_5005106039" description="Carboxylic ester hydrolase" evidence="3">
    <location>
        <begin position="18"/>
        <end position="680"/>
    </location>
</feature>
<dbReference type="EC" id="3.1.1.-" evidence="3"/>
<dbReference type="InterPro" id="IPR002018">
    <property type="entry name" value="CarbesteraseB"/>
</dbReference>
<evidence type="ECO:0000256" key="3">
    <source>
        <dbReference type="RuleBase" id="RU361235"/>
    </source>
</evidence>
<dbReference type="Pfam" id="PF00135">
    <property type="entry name" value="COesterase"/>
    <property type="match status" value="1"/>
</dbReference>
<dbReference type="Gene3D" id="3.40.50.1820">
    <property type="entry name" value="alpha/beta hydrolase"/>
    <property type="match status" value="1"/>
</dbReference>
<dbReference type="InterPro" id="IPR019826">
    <property type="entry name" value="Carboxylesterase_B_AS"/>
</dbReference>
<dbReference type="PROSITE" id="PS00122">
    <property type="entry name" value="CARBOXYLESTERASE_B_1"/>
    <property type="match status" value="1"/>
</dbReference>
<comment type="similarity">
    <text evidence="1 3">Belongs to the type-B carboxylesterase/lipase family.</text>
</comment>
<dbReference type="Proteomes" id="UP000028045">
    <property type="component" value="Unassembled WGS sequence"/>
</dbReference>
<dbReference type="ESTHER" id="stach-a0a084b6a4">
    <property type="family name" value="Fungal_carboxylesterase_lipase"/>
</dbReference>
<organism evidence="5 6">
    <name type="scientific">Stachybotrys chartarum (strain CBS 109288 / IBT 7711)</name>
    <name type="common">Toxic black mold</name>
    <name type="synonym">Stilbospora chartarum</name>
    <dbReference type="NCBI Taxonomy" id="1280523"/>
    <lineage>
        <taxon>Eukaryota</taxon>
        <taxon>Fungi</taxon>
        <taxon>Dikarya</taxon>
        <taxon>Ascomycota</taxon>
        <taxon>Pezizomycotina</taxon>
        <taxon>Sordariomycetes</taxon>
        <taxon>Hypocreomycetidae</taxon>
        <taxon>Hypocreales</taxon>
        <taxon>Stachybotryaceae</taxon>
        <taxon>Stachybotrys</taxon>
    </lineage>
</organism>
<evidence type="ECO:0000256" key="1">
    <source>
        <dbReference type="ARBA" id="ARBA00005964"/>
    </source>
</evidence>
<sequence>MRTSLALVGLVARGVVATYAEQELNNRAGISILSTNNLDQTATGGATALLVHEALTYHEANLQCDSLSETLWVYNADNFADGLQSALAHQVYIRDYTPNDLFWVSGGPETCGCSAIDPDGQVRKVNCKDKLPALCTQSAPLSNINFEDTSAKFQINQTAGDLTLTGYRDRFAWKFLGVRYAPVTERFEYSEPFRGASGHAWALEHGAPCPQPNNGVVRGGQSEDCLFLSIWTPHLPSTEGPSKLALKPVIFYIHGGGFREGAALNADSDGTNIASRADAVVVSINYRLGALGYIAFNDGIHNGNAALGDQISALTWVSENIASFGGDPERITLMGESAGAVSNRWLMTSPLAEGLFKQAIMHSDGTGANMNNFEPPEVSYSASTLSLLNDAGCSGAEDAIACLRNMDAMDIIGLPTQITRLVRDGKYIVTPNTPSNGTLPGFARNVRIMTGGTAEEGGVFMGSMNWDWPSIDEWAAAIRERGRDPTPAVENPEAFDLDPENPTPFQFRVAAALMAGMPIFTCGIRSHVYSASLHNAHEAIYHFIYNRTYSEPEFTNEWCSAQITEEYPHGDPSLPYLRCHGGDQVPSWGNVYRAGMPERDSLDAAYTRLILDYKAAFVWTGNPNPDHEYLRVRGYDSTLERVLAAGTWEEFDSKKKEAMILAWDGGMAPLDTDPIGTKGN</sequence>
<dbReference type="AlphaFoldDB" id="A0A084B6A4"/>
<dbReference type="HOGENOM" id="CLU_006586_8_1_1"/>
<dbReference type="SUPFAM" id="SSF56436">
    <property type="entry name" value="C-type lectin-like"/>
    <property type="match status" value="1"/>
</dbReference>
<keyword evidence="2 3" id="KW-0378">Hydrolase</keyword>
<proteinExistence type="inferred from homology"/>
<protein>
    <recommendedName>
        <fullName evidence="3">Carboxylic ester hydrolase</fullName>
        <ecNumber evidence="3">3.1.1.-</ecNumber>
    </recommendedName>
</protein>
<dbReference type="InterPro" id="IPR029058">
    <property type="entry name" value="AB_hydrolase_fold"/>
</dbReference>